<proteinExistence type="predicted"/>
<dbReference type="AlphaFoldDB" id="K5BEY8"/>
<evidence type="ECO:0000313" key="2">
    <source>
        <dbReference type="EMBL" id="EKF22706.1"/>
    </source>
</evidence>
<reference evidence="2 3" key="1">
    <citation type="journal article" date="2012" name="J. Bacteriol.">
        <title>Genome sequence of Mycobacterium hassiacum DSM 44199, a rare source of heat-stable mycobacterial proteins.</title>
        <authorList>
            <person name="Tiago I."/>
            <person name="Maranha A."/>
            <person name="Mendes V."/>
            <person name="Alarico S."/>
            <person name="Moynihan P.J."/>
            <person name="Clarke A.J."/>
            <person name="Macedo-Ribeiro S."/>
            <person name="Pereira P.J."/>
            <person name="Empadinhas N."/>
        </authorList>
    </citation>
    <scope>NUCLEOTIDE SEQUENCE [LARGE SCALE GENOMIC DNA]</scope>
    <source>
        <strain evidence="3">DSM 44199 / CIP 105218 / JCM 12690 / 3849</strain>
    </source>
</reference>
<evidence type="ECO:0000256" key="1">
    <source>
        <dbReference type="SAM" id="MobiDB-lite"/>
    </source>
</evidence>
<feature type="region of interest" description="Disordered" evidence="1">
    <location>
        <begin position="33"/>
        <end position="57"/>
    </location>
</feature>
<keyword evidence="3" id="KW-1185">Reference proteome</keyword>
<organism evidence="2 3">
    <name type="scientific">Mycolicibacterium hassiacum (strain DSM 44199 / CIP 105218 / JCM 12690 / 3849)</name>
    <name type="common">Mycobacterium hassiacum</name>
    <dbReference type="NCBI Taxonomy" id="1122247"/>
    <lineage>
        <taxon>Bacteria</taxon>
        <taxon>Bacillati</taxon>
        <taxon>Actinomycetota</taxon>
        <taxon>Actinomycetes</taxon>
        <taxon>Mycobacteriales</taxon>
        <taxon>Mycobacteriaceae</taxon>
        <taxon>Mycolicibacterium</taxon>
    </lineage>
</organism>
<comment type="caution">
    <text evidence="2">The sequence shown here is derived from an EMBL/GenBank/DDBJ whole genome shotgun (WGS) entry which is preliminary data.</text>
</comment>
<accession>K5BEY8</accession>
<evidence type="ECO:0000313" key="3">
    <source>
        <dbReference type="Proteomes" id="UP000006265"/>
    </source>
</evidence>
<sequence length="57" mass="6147">MRISQPDVRPARWFEKITSAGCRGEQFTALSCGDQTTGSRVRAGISAEAPGDDDPLH</sequence>
<name>K5BEY8_MYCHD</name>
<gene>
    <name evidence="2" type="ORF">C731_3449</name>
</gene>
<protein>
    <submittedName>
        <fullName evidence="2">Uncharacterized protein</fullName>
    </submittedName>
</protein>
<dbReference type="EMBL" id="AMRA01000095">
    <property type="protein sequence ID" value="EKF22706.1"/>
    <property type="molecule type" value="Genomic_DNA"/>
</dbReference>
<dbReference type="Proteomes" id="UP000006265">
    <property type="component" value="Unassembled WGS sequence"/>
</dbReference>